<evidence type="ECO:0000256" key="1">
    <source>
        <dbReference type="SAM" id="Coils"/>
    </source>
</evidence>
<dbReference type="Gene3D" id="1.10.287.470">
    <property type="entry name" value="Helix hairpin bin"/>
    <property type="match status" value="1"/>
</dbReference>
<comment type="caution">
    <text evidence="2">The sequence shown here is derived from an EMBL/GenBank/DDBJ whole genome shotgun (WGS) entry which is preliminary data.</text>
</comment>
<feature type="coiled-coil region" evidence="1">
    <location>
        <begin position="96"/>
        <end position="130"/>
    </location>
</feature>
<dbReference type="Proteomes" id="UP000824156">
    <property type="component" value="Unassembled WGS sequence"/>
</dbReference>
<proteinExistence type="predicted"/>
<dbReference type="GO" id="GO:0005886">
    <property type="term" value="C:plasma membrane"/>
    <property type="evidence" value="ECO:0007669"/>
    <property type="project" value="TreeGrafter"/>
</dbReference>
<dbReference type="SUPFAM" id="SSF111369">
    <property type="entry name" value="HlyD-like secretion proteins"/>
    <property type="match status" value="1"/>
</dbReference>
<evidence type="ECO:0000313" key="2">
    <source>
        <dbReference type="EMBL" id="HIX55702.1"/>
    </source>
</evidence>
<dbReference type="PANTHER" id="PTHR30438">
    <property type="entry name" value="36 KDA ANTIGEN-RELATED"/>
    <property type="match status" value="1"/>
</dbReference>
<reference evidence="2" key="2">
    <citation type="submission" date="2021-04" db="EMBL/GenBank/DDBJ databases">
        <authorList>
            <person name="Gilroy R."/>
        </authorList>
    </citation>
    <scope>NUCLEOTIDE SEQUENCE</scope>
    <source>
        <strain evidence="2">1719</strain>
    </source>
</reference>
<name>A0A9D2AZ96_9SPHI</name>
<organism evidence="2 3">
    <name type="scientific">Candidatus Sphingobacterium stercoripullorum</name>
    <dbReference type="NCBI Taxonomy" id="2838759"/>
    <lineage>
        <taxon>Bacteria</taxon>
        <taxon>Pseudomonadati</taxon>
        <taxon>Bacteroidota</taxon>
        <taxon>Sphingobacteriia</taxon>
        <taxon>Sphingobacteriales</taxon>
        <taxon>Sphingobacteriaceae</taxon>
        <taxon>Sphingobacterium</taxon>
    </lineage>
</organism>
<keyword evidence="1" id="KW-0175">Coiled coil</keyword>
<gene>
    <name evidence="2" type="ORF">H9853_11835</name>
</gene>
<dbReference type="Gene3D" id="2.40.50.100">
    <property type="match status" value="1"/>
</dbReference>
<dbReference type="EMBL" id="DXEZ01000328">
    <property type="protein sequence ID" value="HIX55702.1"/>
    <property type="molecule type" value="Genomic_DNA"/>
</dbReference>
<accession>A0A9D2AZ96</accession>
<sequence>MKKINKLIGLGIITLMASCNQKEAIDPIWMGKIEREDISVVTKVPGKVEEILVEEGQIVHKGDTLLILEMPEVGAKQEQAQGALDAASAQYEMARKGATSGQIKQLEAKVNGLKQQFDFAQKSLDRLTELLQDSLVPQQQYDEVYAKYIGAQNQYIAAETQLVEAREGARQEQQLMALGQKGRAQGAMSEVEIASKERYVIAPQDMSIENINLKIGELALPGYPIVGGYLNESTYFRFTIPENQMGEITKGKKVSVSVPYKEDMKVEGKVALIKALSSYANIATAYPDFDNQQALFEVKVMPTDHTQVNDLITKASVSLELE</sequence>
<evidence type="ECO:0000313" key="3">
    <source>
        <dbReference type="Proteomes" id="UP000824156"/>
    </source>
</evidence>
<dbReference type="AlphaFoldDB" id="A0A9D2AZ96"/>
<reference evidence="2" key="1">
    <citation type="journal article" date="2021" name="PeerJ">
        <title>Extensive microbial diversity within the chicken gut microbiome revealed by metagenomics and culture.</title>
        <authorList>
            <person name="Gilroy R."/>
            <person name="Ravi A."/>
            <person name="Getino M."/>
            <person name="Pursley I."/>
            <person name="Horton D.L."/>
            <person name="Alikhan N.F."/>
            <person name="Baker D."/>
            <person name="Gharbi K."/>
            <person name="Hall N."/>
            <person name="Watson M."/>
            <person name="Adriaenssens E.M."/>
            <person name="Foster-Nyarko E."/>
            <person name="Jarju S."/>
            <person name="Secka A."/>
            <person name="Antonio M."/>
            <person name="Oren A."/>
            <person name="Chaudhuri R.R."/>
            <person name="La Ragione R."/>
            <person name="Hildebrand F."/>
            <person name="Pallen M.J."/>
        </authorList>
    </citation>
    <scope>NUCLEOTIDE SEQUENCE</scope>
    <source>
        <strain evidence="2">1719</strain>
    </source>
</reference>
<dbReference type="PROSITE" id="PS51257">
    <property type="entry name" value="PROKAR_LIPOPROTEIN"/>
    <property type="match status" value="1"/>
</dbReference>
<protein>
    <submittedName>
        <fullName evidence="2">Biotin/lipoyl-binding protein</fullName>
    </submittedName>
</protein>
<dbReference type="PANTHER" id="PTHR30438:SF2">
    <property type="entry name" value="MEMBRANE PROTEIN"/>
    <property type="match status" value="1"/>
</dbReference>